<dbReference type="InterPro" id="IPR050678">
    <property type="entry name" value="DNA_Partitioning_ATPase"/>
</dbReference>
<dbReference type="Pfam" id="PF13614">
    <property type="entry name" value="AAA_31"/>
    <property type="match status" value="1"/>
</dbReference>
<dbReference type="RefSeq" id="WP_184660068.1">
    <property type="nucleotide sequence ID" value="NZ_CP031518.1"/>
</dbReference>
<name>A0A7W8LMJ6_9SPIR</name>
<evidence type="ECO:0000259" key="1">
    <source>
        <dbReference type="Pfam" id="PF13614"/>
    </source>
</evidence>
<protein>
    <submittedName>
        <fullName evidence="2">Chromosome partitioning protein</fullName>
    </submittedName>
</protein>
<organism evidence="2 3">
    <name type="scientific">Treponema ruminis</name>
    <dbReference type="NCBI Taxonomy" id="744515"/>
    <lineage>
        <taxon>Bacteria</taxon>
        <taxon>Pseudomonadati</taxon>
        <taxon>Spirochaetota</taxon>
        <taxon>Spirochaetia</taxon>
        <taxon>Spirochaetales</taxon>
        <taxon>Treponemataceae</taxon>
        <taxon>Treponema</taxon>
    </lineage>
</organism>
<dbReference type="PANTHER" id="PTHR13696:SF99">
    <property type="entry name" value="COBYRINIC ACID AC-DIAMIDE SYNTHASE"/>
    <property type="match status" value="1"/>
</dbReference>
<comment type="caution">
    <text evidence="2">The sequence shown here is derived from an EMBL/GenBank/DDBJ whole genome shotgun (WGS) entry which is preliminary data.</text>
</comment>
<sequence>MKTIAVSIEKGGNGKTTISMSLAAELAKKYKVILVDADPQGNSSSTLISTLQYELADVLTGKCYPKEAILQTSVENLFILPTAGLTDVESGLRDYRDRNAAREPNVFEELCEEFKNMGFDYCIFDTSPAFAAFEENIYQATDEIIAVIKPDQYSQDGLETFKNNLNSFYRRKMKKQIKPVLNTVVMNDVNRSHKMTNDLLKLLGTQNAYKIVTVPTDQNFRKAQMEKKTIQQFYSQKTNREKKATLDAISELAKIVEAE</sequence>
<dbReference type="EMBL" id="JACHFQ010000006">
    <property type="protein sequence ID" value="MBB5226621.1"/>
    <property type="molecule type" value="Genomic_DNA"/>
</dbReference>
<dbReference type="InterPro" id="IPR025669">
    <property type="entry name" value="AAA_dom"/>
</dbReference>
<dbReference type="InterPro" id="IPR027417">
    <property type="entry name" value="P-loop_NTPase"/>
</dbReference>
<keyword evidence="3" id="KW-1185">Reference proteome</keyword>
<dbReference type="AlphaFoldDB" id="A0A7W8LMJ6"/>
<reference evidence="2 3" key="1">
    <citation type="submission" date="2020-08" db="EMBL/GenBank/DDBJ databases">
        <title>Genomic Encyclopedia of Type Strains, Phase IV (KMG-IV): sequencing the most valuable type-strain genomes for metagenomic binning, comparative biology and taxonomic classification.</title>
        <authorList>
            <person name="Goeker M."/>
        </authorList>
    </citation>
    <scope>NUCLEOTIDE SEQUENCE [LARGE SCALE GENOMIC DNA]</scope>
    <source>
        <strain evidence="2 3">DSM 103462</strain>
    </source>
</reference>
<dbReference type="Proteomes" id="UP000518887">
    <property type="component" value="Unassembled WGS sequence"/>
</dbReference>
<feature type="domain" description="AAA" evidence="1">
    <location>
        <begin position="1"/>
        <end position="177"/>
    </location>
</feature>
<dbReference type="PANTHER" id="PTHR13696">
    <property type="entry name" value="P-LOOP CONTAINING NUCLEOSIDE TRIPHOSPHATE HYDROLASE"/>
    <property type="match status" value="1"/>
</dbReference>
<proteinExistence type="predicted"/>
<evidence type="ECO:0000313" key="2">
    <source>
        <dbReference type="EMBL" id="MBB5226621.1"/>
    </source>
</evidence>
<dbReference type="SUPFAM" id="SSF52540">
    <property type="entry name" value="P-loop containing nucleoside triphosphate hydrolases"/>
    <property type="match status" value="1"/>
</dbReference>
<dbReference type="CDD" id="cd02042">
    <property type="entry name" value="ParAB_family"/>
    <property type="match status" value="1"/>
</dbReference>
<evidence type="ECO:0000313" key="3">
    <source>
        <dbReference type="Proteomes" id="UP000518887"/>
    </source>
</evidence>
<accession>A0A7W8LMJ6</accession>
<dbReference type="Gene3D" id="3.40.50.300">
    <property type="entry name" value="P-loop containing nucleotide triphosphate hydrolases"/>
    <property type="match status" value="1"/>
</dbReference>
<gene>
    <name evidence="2" type="ORF">HNP76_002002</name>
</gene>